<sequence>MQQLLENFFSSSPTTFLHTLEEFDPEINFFFFFVFILLLSWMFSSIVLMDTALS</sequence>
<evidence type="ECO:0000256" key="1">
    <source>
        <dbReference type="SAM" id="Phobius"/>
    </source>
</evidence>
<reference evidence="2" key="2">
    <citation type="submission" date="2020-06" db="EMBL/GenBank/DDBJ databases">
        <title>Helianthus annuus Genome sequencing and assembly Release 2.</title>
        <authorList>
            <person name="Gouzy J."/>
            <person name="Langlade N."/>
            <person name="Munos S."/>
        </authorList>
    </citation>
    <scope>NUCLEOTIDE SEQUENCE</scope>
    <source>
        <tissue evidence="2">Leaves</tissue>
    </source>
</reference>
<keyword evidence="1" id="KW-1133">Transmembrane helix</keyword>
<dbReference type="Proteomes" id="UP000215914">
    <property type="component" value="Unassembled WGS sequence"/>
</dbReference>
<dbReference type="EMBL" id="MNCJ02000322">
    <property type="protein sequence ID" value="KAF5797987.1"/>
    <property type="molecule type" value="Genomic_DNA"/>
</dbReference>
<gene>
    <name evidence="2" type="ORF">HanXRQr2_Chr07g0287361</name>
</gene>
<proteinExistence type="predicted"/>
<accession>A0A9K3IJN0</accession>
<comment type="caution">
    <text evidence="2">The sequence shown here is derived from an EMBL/GenBank/DDBJ whole genome shotgun (WGS) entry which is preliminary data.</text>
</comment>
<keyword evidence="1" id="KW-0472">Membrane</keyword>
<feature type="transmembrane region" description="Helical" evidence="1">
    <location>
        <begin position="29"/>
        <end position="49"/>
    </location>
</feature>
<dbReference type="AlphaFoldDB" id="A0A9K3IJN0"/>
<keyword evidence="3" id="KW-1185">Reference proteome</keyword>
<protein>
    <submittedName>
        <fullName evidence="2">Uncharacterized protein</fullName>
    </submittedName>
</protein>
<evidence type="ECO:0000313" key="3">
    <source>
        <dbReference type="Proteomes" id="UP000215914"/>
    </source>
</evidence>
<evidence type="ECO:0000313" key="2">
    <source>
        <dbReference type="EMBL" id="KAF5797987.1"/>
    </source>
</evidence>
<keyword evidence="1" id="KW-0812">Transmembrane</keyword>
<organism evidence="2 3">
    <name type="scientific">Helianthus annuus</name>
    <name type="common">Common sunflower</name>
    <dbReference type="NCBI Taxonomy" id="4232"/>
    <lineage>
        <taxon>Eukaryota</taxon>
        <taxon>Viridiplantae</taxon>
        <taxon>Streptophyta</taxon>
        <taxon>Embryophyta</taxon>
        <taxon>Tracheophyta</taxon>
        <taxon>Spermatophyta</taxon>
        <taxon>Magnoliopsida</taxon>
        <taxon>eudicotyledons</taxon>
        <taxon>Gunneridae</taxon>
        <taxon>Pentapetalae</taxon>
        <taxon>asterids</taxon>
        <taxon>campanulids</taxon>
        <taxon>Asterales</taxon>
        <taxon>Asteraceae</taxon>
        <taxon>Asteroideae</taxon>
        <taxon>Heliantheae alliance</taxon>
        <taxon>Heliantheae</taxon>
        <taxon>Helianthus</taxon>
    </lineage>
</organism>
<name>A0A9K3IJN0_HELAN</name>
<dbReference type="Gramene" id="mRNA:HanXRQr2_Chr07g0287361">
    <property type="protein sequence ID" value="CDS:HanXRQr2_Chr07g0287361.1"/>
    <property type="gene ID" value="HanXRQr2_Chr07g0287361"/>
</dbReference>
<reference evidence="2" key="1">
    <citation type="journal article" date="2017" name="Nature">
        <title>The sunflower genome provides insights into oil metabolism, flowering and Asterid evolution.</title>
        <authorList>
            <person name="Badouin H."/>
            <person name="Gouzy J."/>
            <person name="Grassa C.J."/>
            <person name="Murat F."/>
            <person name="Staton S.E."/>
            <person name="Cottret L."/>
            <person name="Lelandais-Briere C."/>
            <person name="Owens G.L."/>
            <person name="Carrere S."/>
            <person name="Mayjonade B."/>
            <person name="Legrand L."/>
            <person name="Gill N."/>
            <person name="Kane N.C."/>
            <person name="Bowers J.E."/>
            <person name="Hubner S."/>
            <person name="Bellec A."/>
            <person name="Berard A."/>
            <person name="Berges H."/>
            <person name="Blanchet N."/>
            <person name="Boniface M.C."/>
            <person name="Brunel D."/>
            <person name="Catrice O."/>
            <person name="Chaidir N."/>
            <person name="Claudel C."/>
            <person name="Donnadieu C."/>
            <person name="Faraut T."/>
            <person name="Fievet G."/>
            <person name="Helmstetter N."/>
            <person name="King M."/>
            <person name="Knapp S.J."/>
            <person name="Lai Z."/>
            <person name="Le Paslier M.C."/>
            <person name="Lippi Y."/>
            <person name="Lorenzon L."/>
            <person name="Mandel J.R."/>
            <person name="Marage G."/>
            <person name="Marchand G."/>
            <person name="Marquand E."/>
            <person name="Bret-Mestries E."/>
            <person name="Morien E."/>
            <person name="Nambeesan S."/>
            <person name="Nguyen T."/>
            <person name="Pegot-Espagnet P."/>
            <person name="Pouilly N."/>
            <person name="Raftis F."/>
            <person name="Sallet E."/>
            <person name="Schiex T."/>
            <person name="Thomas J."/>
            <person name="Vandecasteele C."/>
            <person name="Vares D."/>
            <person name="Vear F."/>
            <person name="Vautrin S."/>
            <person name="Crespi M."/>
            <person name="Mangin B."/>
            <person name="Burke J.M."/>
            <person name="Salse J."/>
            <person name="Munos S."/>
            <person name="Vincourt P."/>
            <person name="Rieseberg L.H."/>
            <person name="Langlade N.B."/>
        </authorList>
    </citation>
    <scope>NUCLEOTIDE SEQUENCE</scope>
    <source>
        <tissue evidence="2">Leaves</tissue>
    </source>
</reference>